<keyword evidence="2" id="KW-0812">Transmembrane</keyword>
<reference evidence="3 4" key="1">
    <citation type="submission" date="2024-08" db="EMBL/GenBank/DDBJ databases">
        <authorList>
            <person name="Cucini C."/>
            <person name="Frati F."/>
        </authorList>
    </citation>
    <scope>NUCLEOTIDE SEQUENCE [LARGE SCALE GENOMIC DNA]</scope>
</reference>
<proteinExistence type="predicted"/>
<keyword evidence="4" id="KW-1185">Reference proteome</keyword>
<evidence type="ECO:0000256" key="2">
    <source>
        <dbReference type="SAM" id="Phobius"/>
    </source>
</evidence>
<accession>A0ABP1QPA7</accession>
<evidence type="ECO:0000313" key="3">
    <source>
        <dbReference type="EMBL" id="CAL8109740.1"/>
    </source>
</evidence>
<dbReference type="EMBL" id="CAXLJM020000041">
    <property type="protein sequence ID" value="CAL8109740.1"/>
    <property type="molecule type" value="Genomic_DNA"/>
</dbReference>
<keyword evidence="2" id="KW-0472">Membrane</keyword>
<dbReference type="Proteomes" id="UP001642540">
    <property type="component" value="Unassembled WGS sequence"/>
</dbReference>
<comment type="caution">
    <text evidence="3">The sequence shown here is derived from an EMBL/GenBank/DDBJ whole genome shotgun (WGS) entry which is preliminary data.</text>
</comment>
<organism evidence="3 4">
    <name type="scientific">Orchesella dallaii</name>
    <dbReference type="NCBI Taxonomy" id="48710"/>
    <lineage>
        <taxon>Eukaryota</taxon>
        <taxon>Metazoa</taxon>
        <taxon>Ecdysozoa</taxon>
        <taxon>Arthropoda</taxon>
        <taxon>Hexapoda</taxon>
        <taxon>Collembola</taxon>
        <taxon>Entomobryomorpha</taxon>
        <taxon>Entomobryoidea</taxon>
        <taxon>Orchesellidae</taxon>
        <taxon>Orchesellinae</taxon>
        <taxon>Orchesella</taxon>
    </lineage>
</organism>
<protein>
    <submittedName>
        <fullName evidence="3">Uncharacterized protein</fullName>
    </submittedName>
</protein>
<feature type="transmembrane region" description="Helical" evidence="2">
    <location>
        <begin position="102"/>
        <end position="125"/>
    </location>
</feature>
<evidence type="ECO:0000313" key="4">
    <source>
        <dbReference type="Proteomes" id="UP001642540"/>
    </source>
</evidence>
<feature type="region of interest" description="Disordered" evidence="1">
    <location>
        <begin position="69"/>
        <end position="93"/>
    </location>
</feature>
<name>A0ABP1QPA7_9HEXA</name>
<gene>
    <name evidence="3" type="ORF">ODALV1_LOCUS13646</name>
</gene>
<keyword evidence="2" id="KW-1133">Transmembrane helix</keyword>
<sequence>MMSTKMPVENNFLRNCHRQLSSVKYTSILFIGIAILICCAQSVVASPDVESDIQTIGTANATATNELTEVDSSQEDDYYEEEEYNGTSSRGGNWRRQDNSKIAQVVVYFSVIVIALGGILIKYFVTQYETSQMKAQEQLNYHRLQTA</sequence>
<feature type="compositionally biased region" description="Acidic residues" evidence="1">
    <location>
        <begin position="69"/>
        <end position="84"/>
    </location>
</feature>
<evidence type="ECO:0000256" key="1">
    <source>
        <dbReference type="SAM" id="MobiDB-lite"/>
    </source>
</evidence>